<evidence type="ECO:0000256" key="1">
    <source>
        <dbReference type="SAM" id="SignalP"/>
    </source>
</evidence>
<accession>A0A1G8X4C8</accession>
<dbReference type="RefSeq" id="WP_089678096.1">
    <property type="nucleotide sequence ID" value="NZ_FNFO01000001.1"/>
</dbReference>
<proteinExistence type="predicted"/>
<dbReference type="AlphaFoldDB" id="A0A1G8X4C8"/>
<dbReference type="STRING" id="1075417.SAMN05421823_101246"/>
<protein>
    <recommendedName>
        <fullName evidence="2">3-keto-alpha-glucoside-1,2-lyase/3-keto-2-hydroxy-glucal hydratase domain-containing protein</fullName>
    </recommendedName>
</protein>
<dbReference type="Pfam" id="PF06439">
    <property type="entry name" value="3keto-disac_hyd"/>
    <property type="match status" value="1"/>
</dbReference>
<dbReference type="Gene3D" id="2.60.120.560">
    <property type="entry name" value="Exo-inulinase, domain 1"/>
    <property type="match status" value="1"/>
</dbReference>
<gene>
    <name evidence="3" type="ORF">SAMN05421823_101246</name>
</gene>
<keyword evidence="1" id="KW-0732">Signal</keyword>
<feature type="domain" description="3-keto-alpha-glucoside-1,2-lyase/3-keto-2-hydroxy-glucal hydratase" evidence="2">
    <location>
        <begin position="50"/>
        <end position="226"/>
    </location>
</feature>
<keyword evidence="4" id="KW-1185">Reference proteome</keyword>
<dbReference type="GO" id="GO:0016787">
    <property type="term" value="F:hydrolase activity"/>
    <property type="evidence" value="ECO:0007669"/>
    <property type="project" value="InterPro"/>
</dbReference>
<organism evidence="3 4">
    <name type="scientific">Catalinimonas alkaloidigena</name>
    <dbReference type="NCBI Taxonomy" id="1075417"/>
    <lineage>
        <taxon>Bacteria</taxon>
        <taxon>Pseudomonadati</taxon>
        <taxon>Bacteroidota</taxon>
        <taxon>Cytophagia</taxon>
        <taxon>Cytophagales</taxon>
        <taxon>Catalimonadaceae</taxon>
        <taxon>Catalinimonas</taxon>
    </lineage>
</organism>
<evidence type="ECO:0000313" key="3">
    <source>
        <dbReference type="EMBL" id="SDJ84695.1"/>
    </source>
</evidence>
<feature type="signal peptide" evidence="1">
    <location>
        <begin position="1"/>
        <end position="20"/>
    </location>
</feature>
<dbReference type="Proteomes" id="UP000198510">
    <property type="component" value="Unassembled WGS sequence"/>
</dbReference>
<dbReference type="EMBL" id="FNFO01000001">
    <property type="protein sequence ID" value="SDJ84695.1"/>
    <property type="molecule type" value="Genomic_DNA"/>
</dbReference>
<sequence>MKKILFPCFLFLISCGIVTAQVPPQKHPDTGQPGWKPLFQPDLSDAAYPTGIWRMEKGVLTATEDLNIWSNRPYDNFIIDLEFKTADGTNSGVVVYCSDTANWIPNSIEVQIADDYSEEWSKADPSWQCGAFFGHKAPTQSAVKKPGKWNKYTITCQDNRIWILLNGQQVNEIDLTQWTSGSKTPDGKDIPSWLNKPWATLPTRGYIGFQGKHAGAPIYFRNIMIKELP</sequence>
<dbReference type="OrthoDB" id="9806233at2"/>
<dbReference type="InterPro" id="IPR010496">
    <property type="entry name" value="AL/BT2_dom"/>
</dbReference>
<evidence type="ECO:0000259" key="2">
    <source>
        <dbReference type="Pfam" id="PF06439"/>
    </source>
</evidence>
<reference evidence="3 4" key="1">
    <citation type="submission" date="2016-10" db="EMBL/GenBank/DDBJ databases">
        <authorList>
            <person name="de Groot N.N."/>
        </authorList>
    </citation>
    <scope>NUCLEOTIDE SEQUENCE [LARGE SCALE GENOMIC DNA]</scope>
    <source>
        <strain evidence="3 4">DSM 25186</strain>
    </source>
</reference>
<name>A0A1G8X4C8_9BACT</name>
<evidence type="ECO:0000313" key="4">
    <source>
        <dbReference type="Proteomes" id="UP000198510"/>
    </source>
</evidence>
<dbReference type="PROSITE" id="PS51257">
    <property type="entry name" value="PROKAR_LIPOPROTEIN"/>
    <property type="match status" value="1"/>
</dbReference>
<feature type="chain" id="PRO_5011758772" description="3-keto-alpha-glucoside-1,2-lyase/3-keto-2-hydroxy-glucal hydratase domain-containing protein" evidence="1">
    <location>
        <begin position="21"/>
        <end position="229"/>
    </location>
</feature>